<keyword evidence="9" id="KW-0472">Membrane</keyword>
<keyword evidence="7" id="KW-0067">ATP-binding</keyword>
<dbReference type="InterPro" id="IPR050482">
    <property type="entry name" value="Sensor_HK_TwoCompSys"/>
</dbReference>
<dbReference type="RefSeq" id="WP_170841365.1">
    <property type="nucleotide sequence ID" value="NZ_FOJI01000006.1"/>
</dbReference>
<feature type="transmembrane region" description="Helical" evidence="9">
    <location>
        <begin position="133"/>
        <end position="152"/>
    </location>
</feature>
<dbReference type="InterPro" id="IPR011712">
    <property type="entry name" value="Sig_transdc_His_kin_sub3_dim/P"/>
</dbReference>
<reference evidence="12 13" key="1">
    <citation type="submission" date="2016-10" db="EMBL/GenBank/DDBJ databases">
        <authorList>
            <person name="de Groot N.N."/>
        </authorList>
    </citation>
    <scope>NUCLEOTIDE SEQUENCE [LARGE SCALE GENOMIC DNA]</scope>
    <source>
        <strain evidence="12 13">DSM 9179</strain>
    </source>
</reference>
<keyword evidence="13" id="KW-1185">Reference proteome</keyword>
<accession>A0A1I0PZK1</accession>
<keyword evidence="8" id="KW-0902">Two-component regulatory system</keyword>
<evidence type="ECO:0000256" key="4">
    <source>
        <dbReference type="ARBA" id="ARBA00022679"/>
    </source>
</evidence>
<dbReference type="GO" id="GO:0005524">
    <property type="term" value="F:ATP binding"/>
    <property type="evidence" value="ECO:0007669"/>
    <property type="project" value="UniProtKB-KW"/>
</dbReference>
<gene>
    <name evidence="12" type="ORF">SAMN05421659_106138</name>
</gene>
<dbReference type="CDD" id="cd16917">
    <property type="entry name" value="HATPase_UhpB-NarQ-NarX-like"/>
    <property type="match status" value="1"/>
</dbReference>
<evidence type="ECO:0000256" key="2">
    <source>
        <dbReference type="ARBA" id="ARBA00012438"/>
    </source>
</evidence>
<feature type="domain" description="Signal transduction histidine kinase subgroup 3 dimerisation and phosphoacceptor" evidence="11">
    <location>
        <begin position="199"/>
        <end position="261"/>
    </location>
</feature>
<protein>
    <recommendedName>
        <fullName evidence="2">histidine kinase</fullName>
        <ecNumber evidence="2">2.7.13.3</ecNumber>
    </recommendedName>
</protein>
<feature type="transmembrane region" description="Helical" evidence="9">
    <location>
        <begin position="56"/>
        <end position="77"/>
    </location>
</feature>
<evidence type="ECO:0000256" key="7">
    <source>
        <dbReference type="ARBA" id="ARBA00022840"/>
    </source>
</evidence>
<evidence type="ECO:0000256" key="9">
    <source>
        <dbReference type="SAM" id="Phobius"/>
    </source>
</evidence>
<dbReference type="Gene3D" id="1.20.5.1930">
    <property type="match status" value="1"/>
</dbReference>
<evidence type="ECO:0000256" key="8">
    <source>
        <dbReference type="ARBA" id="ARBA00023012"/>
    </source>
</evidence>
<keyword evidence="5" id="KW-0547">Nucleotide-binding</keyword>
<keyword evidence="6 12" id="KW-0418">Kinase</keyword>
<evidence type="ECO:0000259" key="11">
    <source>
        <dbReference type="Pfam" id="PF07730"/>
    </source>
</evidence>
<keyword evidence="3" id="KW-0597">Phosphoprotein</keyword>
<dbReference type="EMBL" id="FOJI01000006">
    <property type="protein sequence ID" value="SEW19643.1"/>
    <property type="molecule type" value="Genomic_DNA"/>
</dbReference>
<dbReference type="InterPro" id="IPR003594">
    <property type="entry name" value="HATPase_dom"/>
</dbReference>
<evidence type="ECO:0000313" key="13">
    <source>
        <dbReference type="Proteomes" id="UP000199701"/>
    </source>
</evidence>
<comment type="catalytic activity">
    <reaction evidence="1">
        <text>ATP + protein L-histidine = ADP + protein N-phospho-L-histidine.</text>
        <dbReference type="EC" id="2.7.13.3"/>
    </reaction>
</comment>
<dbReference type="EC" id="2.7.13.3" evidence="2"/>
<feature type="domain" description="Histidine kinase/HSP90-like ATPase" evidence="10">
    <location>
        <begin position="303"/>
        <end position="388"/>
    </location>
</feature>
<evidence type="ECO:0000256" key="5">
    <source>
        <dbReference type="ARBA" id="ARBA00022741"/>
    </source>
</evidence>
<evidence type="ECO:0000256" key="3">
    <source>
        <dbReference type="ARBA" id="ARBA00022553"/>
    </source>
</evidence>
<dbReference type="Proteomes" id="UP000199701">
    <property type="component" value="Unassembled WGS sequence"/>
</dbReference>
<dbReference type="Pfam" id="PF07730">
    <property type="entry name" value="HisKA_3"/>
    <property type="match status" value="1"/>
</dbReference>
<dbReference type="Pfam" id="PF02518">
    <property type="entry name" value="HATPase_c"/>
    <property type="match status" value="1"/>
</dbReference>
<organism evidence="12 13">
    <name type="scientific">[Clostridium] fimetarium</name>
    <dbReference type="NCBI Taxonomy" id="99656"/>
    <lineage>
        <taxon>Bacteria</taxon>
        <taxon>Bacillati</taxon>
        <taxon>Bacillota</taxon>
        <taxon>Clostridia</taxon>
        <taxon>Lachnospirales</taxon>
        <taxon>Lachnospiraceae</taxon>
    </lineage>
</organism>
<dbReference type="STRING" id="99656.SAMN05421659_106138"/>
<keyword evidence="9" id="KW-1133">Transmembrane helix</keyword>
<feature type="transmembrane region" description="Helical" evidence="9">
    <location>
        <begin position="25"/>
        <end position="44"/>
    </location>
</feature>
<dbReference type="Gene3D" id="3.30.565.10">
    <property type="entry name" value="Histidine kinase-like ATPase, C-terminal domain"/>
    <property type="match status" value="1"/>
</dbReference>
<evidence type="ECO:0000256" key="1">
    <source>
        <dbReference type="ARBA" id="ARBA00000085"/>
    </source>
</evidence>
<keyword evidence="4" id="KW-0808">Transferase</keyword>
<sequence length="396" mass="45208">MQGIGDRLIVWMCCLTLAIYNSGSSTIVLIGALLAFTVSSFGIYIEGKIIRLSQILIFTIVSVNFSVFMFFMPVVVYEWLNVVWAFNKVKRESKNRNELFTFQDIYEKNIIMCAIPAIVLAISVVNNLNKINISYKLCIFVLTFIAIWLNVYCNNYSELKQKFIINRDNSAELTIALKNKNKYLMEKQDSEIYLATLHERNRIAREIHDNVGHMLSRSILQIGAVLTINKDKELQPHITGIKDTLDMAMTSIRTSVHDLHDESIDLNEAVKEIAAKDMKNYEVNIDFDMSNDVPRNIKYCFISVLKETASNIIKHSNADKVNISLREHPAFFRLSIEDNGTVCDKIDLVNFENNGIGLSNINERVETFNGTLNINTSKGFRIVISIPKKYTGDDFK</sequence>
<dbReference type="PANTHER" id="PTHR24421:SF10">
    <property type="entry name" value="NITRATE_NITRITE SENSOR PROTEIN NARQ"/>
    <property type="match status" value="1"/>
</dbReference>
<dbReference type="GO" id="GO:0016020">
    <property type="term" value="C:membrane"/>
    <property type="evidence" value="ECO:0007669"/>
    <property type="project" value="InterPro"/>
</dbReference>
<name>A0A1I0PZK1_9FIRM</name>
<evidence type="ECO:0000259" key="10">
    <source>
        <dbReference type="Pfam" id="PF02518"/>
    </source>
</evidence>
<dbReference type="SUPFAM" id="SSF55874">
    <property type="entry name" value="ATPase domain of HSP90 chaperone/DNA topoisomerase II/histidine kinase"/>
    <property type="match status" value="1"/>
</dbReference>
<dbReference type="GO" id="GO:0000155">
    <property type="term" value="F:phosphorelay sensor kinase activity"/>
    <property type="evidence" value="ECO:0007669"/>
    <property type="project" value="InterPro"/>
</dbReference>
<dbReference type="InterPro" id="IPR036890">
    <property type="entry name" value="HATPase_C_sf"/>
</dbReference>
<dbReference type="AlphaFoldDB" id="A0A1I0PZK1"/>
<dbReference type="GO" id="GO:0046983">
    <property type="term" value="F:protein dimerization activity"/>
    <property type="evidence" value="ECO:0007669"/>
    <property type="project" value="InterPro"/>
</dbReference>
<keyword evidence="9" id="KW-0812">Transmembrane</keyword>
<proteinExistence type="predicted"/>
<feature type="transmembrane region" description="Helical" evidence="9">
    <location>
        <begin position="109"/>
        <end position="126"/>
    </location>
</feature>
<evidence type="ECO:0000313" key="12">
    <source>
        <dbReference type="EMBL" id="SEW19643.1"/>
    </source>
</evidence>
<evidence type="ECO:0000256" key="6">
    <source>
        <dbReference type="ARBA" id="ARBA00022777"/>
    </source>
</evidence>
<dbReference type="PANTHER" id="PTHR24421">
    <property type="entry name" value="NITRATE/NITRITE SENSOR PROTEIN NARX-RELATED"/>
    <property type="match status" value="1"/>
</dbReference>